<evidence type="ECO:0000259" key="2">
    <source>
        <dbReference type="PROSITE" id="PS50943"/>
    </source>
</evidence>
<dbReference type="Gene3D" id="1.10.260.40">
    <property type="entry name" value="lambda repressor-like DNA-binding domains"/>
    <property type="match status" value="1"/>
</dbReference>
<dbReference type="Pfam" id="PF17765">
    <property type="entry name" value="MLTR_LBD"/>
    <property type="match status" value="1"/>
</dbReference>
<feature type="domain" description="HTH cro/C1-type" evidence="2">
    <location>
        <begin position="39"/>
        <end position="86"/>
    </location>
</feature>
<dbReference type="EMBL" id="SHKY01000001">
    <property type="protein sequence ID" value="RZU53777.1"/>
    <property type="molecule type" value="Genomic_DNA"/>
</dbReference>
<dbReference type="Gene3D" id="3.30.450.180">
    <property type="match status" value="1"/>
</dbReference>
<accession>A0A4Q7ZRK3</accession>
<dbReference type="SUPFAM" id="SSF47413">
    <property type="entry name" value="lambda repressor-like DNA-binding domains"/>
    <property type="match status" value="1"/>
</dbReference>
<dbReference type="InterPro" id="IPR010982">
    <property type="entry name" value="Lambda_DNA-bd_dom_sf"/>
</dbReference>
<dbReference type="PANTHER" id="PTHR35010:SF2">
    <property type="entry name" value="BLL4672 PROTEIN"/>
    <property type="match status" value="1"/>
</dbReference>
<dbReference type="GO" id="GO:0003677">
    <property type="term" value="F:DNA binding"/>
    <property type="evidence" value="ECO:0007669"/>
    <property type="project" value="InterPro"/>
</dbReference>
<dbReference type="CDD" id="cd00093">
    <property type="entry name" value="HTH_XRE"/>
    <property type="match status" value="1"/>
</dbReference>
<gene>
    <name evidence="3" type="ORF">EV385_5711</name>
</gene>
<comment type="caution">
    <text evidence="3">The sequence shown here is derived from an EMBL/GenBank/DDBJ whole genome shotgun (WGS) entry which is preliminary data.</text>
</comment>
<dbReference type="PANTHER" id="PTHR35010">
    <property type="entry name" value="BLL4672 PROTEIN-RELATED"/>
    <property type="match status" value="1"/>
</dbReference>
<protein>
    <submittedName>
        <fullName evidence="3">Transcriptional regulator with XRE-family HTH domain</fullName>
    </submittedName>
</protein>
<dbReference type="InterPro" id="IPR001387">
    <property type="entry name" value="Cro/C1-type_HTH"/>
</dbReference>
<evidence type="ECO:0000313" key="3">
    <source>
        <dbReference type="EMBL" id="RZU53777.1"/>
    </source>
</evidence>
<evidence type="ECO:0000313" key="4">
    <source>
        <dbReference type="Proteomes" id="UP000292564"/>
    </source>
</evidence>
<evidence type="ECO:0000256" key="1">
    <source>
        <dbReference type="SAM" id="MobiDB-lite"/>
    </source>
</evidence>
<proteinExistence type="predicted"/>
<dbReference type="Proteomes" id="UP000292564">
    <property type="component" value="Unassembled WGS sequence"/>
</dbReference>
<dbReference type="PROSITE" id="PS50943">
    <property type="entry name" value="HTH_CROC1"/>
    <property type="match status" value="1"/>
</dbReference>
<keyword evidence="4" id="KW-1185">Reference proteome</keyword>
<reference evidence="3 4" key="1">
    <citation type="submission" date="2019-02" db="EMBL/GenBank/DDBJ databases">
        <title>Sequencing the genomes of 1000 actinobacteria strains.</title>
        <authorList>
            <person name="Klenk H.-P."/>
        </authorList>
    </citation>
    <scope>NUCLEOTIDE SEQUENCE [LARGE SCALE GENOMIC DNA]</scope>
    <source>
        <strain evidence="3 4">DSM 45162</strain>
    </source>
</reference>
<dbReference type="RefSeq" id="WP_130512226.1">
    <property type="nucleotide sequence ID" value="NZ_SHKY01000001.1"/>
</dbReference>
<feature type="region of interest" description="Disordered" evidence="1">
    <location>
        <begin position="285"/>
        <end position="309"/>
    </location>
</feature>
<sequence length="309" mass="33809">MHSDHGGRGELADFLRSRRARLRPEDVGLVSYGARRVPGLRREELAQLAGVSPIYYTRLEQGQSTNASESVIEAIARALALTEDERTYLHELARPRPAKRRRAQRAEAARPGIEKLITAMKDVPAIVLGRRSEVLAWNELGHLLFAGHYDRAAPRRAVDRPNLTRMLFLDPHTRELYRRWDEEASRAVASLRVAAGRYSDDAFLTALIGELIVKSPEFAACWAKHPVQVCGAGTKYLHHPVIGDLELDYEVLHLPEDDGHRLLTYTAVPGSSHAAALELLKASAQAGTPGGTRPGKGAASARSGATAGS</sequence>
<feature type="compositionally biased region" description="Low complexity" evidence="1">
    <location>
        <begin position="297"/>
        <end position="309"/>
    </location>
</feature>
<dbReference type="SMART" id="SM00530">
    <property type="entry name" value="HTH_XRE"/>
    <property type="match status" value="1"/>
</dbReference>
<dbReference type="AlphaFoldDB" id="A0A4Q7ZRK3"/>
<dbReference type="OrthoDB" id="3806821at2"/>
<organism evidence="3 4">
    <name type="scientific">Krasilnikovia cinnamomea</name>
    <dbReference type="NCBI Taxonomy" id="349313"/>
    <lineage>
        <taxon>Bacteria</taxon>
        <taxon>Bacillati</taxon>
        <taxon>Actinomycetota</taxon>
        <taxon>Actinomycetes</taxon>
        <taxon>Micromonosporales</taxon>
        <taxon>Micromonosporaceae</taxon>
        <taxon>Krasilnikovia</taxon>
    </lineage>
</organism>
<name>A0A4Q7ZRK3_9ACTN</name>
<dbReference type="Pfam" id="PF13560">
    <property type="entry name" value="HTH_31"/>
    <property type="match status" value="1"/>
</dbReference>
<dbReference type="InterPro" id="IPR041413">
    <property type="entry name" value="MLTR_LBD"/>
</dbReference>